<evidence type="ECO:0000256" key="6">
    <source>
        <dbReference type="RuleBase" id="RU003983"/>
    </source>
</evidence>
<dbReference type="Gene3D" id="3.30.2010.10">
    <property type="entry name" value="Metalloproteases ('zincins'), catalytic domain"/>
    <property type="match status" value="1"/>
</dbReference>
<keyword evidence="4 6" id="KW-0862">Zinc</keyword>
<evidence type="ECO:0000259" key="8">
    <source>
        <dbReference type="Pfam" id="PF01435"/>
    </source>
</evidence>
<evidence type="ECO:0000313" key="9">
    <source>
        <dbReference type="EMBL" id="CAG8602678.1"/>
    </source>
</evidence>
<organism evidence="9 10">
    <name type="scientific">Diversispora eburnea</name>
    <dbReference type="NCBI Taxonomy" id="1213867"/>
    <lineage>
        <taxon>Eukaryota</taxon>
        <taxon>Fungi</taxon>
        <taxon>Fungi incertae sedis</taxon>
        <taxon>Mucoromycota</taxon>
        <taxon>Glomeromycotina</taxon>
        <taxon>Glomeromycetes</taxon>
        <taxon>Diversisporales</taxon>
        <taxon>Diversisporaceae</taxon>
        <taxon>Diversispora</taxon>
    </lineage>
</organism>
<keyword evidence="10" id="KW-1185">Reference proteome</keyword>
<dbReference type="PANTHER" id="PTHR22726">
    <property type="entry name" value="METALLOENDOPEPTIDASE OMA1"/>
    <property type="match status" value="1"/>
</dbReference>
<dbReference type="AlphaFoldDB" id="A0A9N9CIE8"/>
<proteinExistence type="inferred from homology"/>
<dbReference type="PANTHER" id="PTHR22726:SF18">
    <property type="entry name" value="PEPTIDASE M48 DOMAIN-CONTAINING PROTEIN"/>
    <property type="match status" value="1"/>
</dbReference>
<keyword evidence="3 6" id="KW-0378">Hydrolase</keyword>
<name>A0A9N9CIE8_9GLOM</name>
<keyword evidence="5 6" id="KW-0482">Metalloprotease</keyword>
<dbReference type="EMBL" id="CAJVPK010001938">
    <property type="protein sequence ID" value="CAG8602678.1"/>
    <property type="molecule type" value="Genomic_DNA"/>
</dbReference>
<evidence type="ECO:0000256" key="1">
    <source>
        <dbReference type="ARBA" id="ARBA00022670"/>
    </source>
</evidence>
<protein>
    <submittedName>
        <fullName evidence="9">8386_t:CDS:1</fullName>
    </submittedName>
</protein>
<keyword evidence="2" id="KW-0479">Metal-binding</keyword>
<accession>A0A9N9CIE8</accession>
<evidence type="ECO:0000256" key="2">
    <source>
        <dbReference type="ARBA" id="ARBA00022723"/>
    </source>
</evidence>
<dbReference type="GO" id="GO:0005743">
    <property type="term" value="C:mitochondrial inner membrane"/>
    <property type="evidence" value="ECO:0007669"/>
    <property type="project" value="TreeGrafter"/>
</dbReference>
<dbReference type="Proteomes" id="UP000789706">
    <property type="component" value="Unassembled WGS sequence"/>
</dbReference>
<evidence type="ECO:0000256" key="7">
    <source>
        <dbReference type="SAM" id="Phobius"/>
    </source>
</evidence>
<keyword evidence="7" id="KW-0812">Transmembrane</keyword>
<comment type="cofactor">
    <cofactor evidence="6">
        <name>Zn(2+)</name>
        <dbReference type="ChEBI" id="CHEBI:29105"/>
    </cofactor>
    <text evidence="6">Binds 1 zinc ion per subunit.</text>
</comment>
<keyword evidence="7" id="KW-0472">Membrane</keyword>
<dbReference type="OrthoDB" id="7464992at2759"/>
<keyword evidence="7" id="KW-1133">Transmembrane helix</keyword>
<evidence type="ECO:0000256" key="4">
    <source>
        <dbReference type="ARBA" id="ARBA00022833"/>
    </source>
</evidence>
<dbReference type="InterPro" id="IPR051156">
    <property type="entry name" value="Mito/Outer_Membr_Metalloprot"/>
</dbReference>
<dbReference type="InterPro" id="IPR001915">
    <property type="entry name" value="Peptidase_M48"/>
</dbReference>
<dbReference type="GO" id="GO:0034982">
    <property type="term" value="P:mitochondrial protein processing"/>
    <property type="evidence" value="ECO:0007669"/>
    <property type="project" value="TreeGrafter"/>
</dbReference>
<feature type="transmembrane region" description="Helical" evidence="7">
    <location>
        <begin position="133"/>
        <end position="154"/>
    </location>
</feature>
<evidence type="ECO:0000256" key="5">
    <source>
        <dbReference type="ARBA" id="ARBA00023049"/>
    </source>
</evidence>
<reference evidence="9" key="1">
    <citation type="submission" date="2021-06" db="EMBL/GenBank/DDBJ databases">
        <authorList>
            <person name="Kallberg Y."/>
            <person name="Tangrot J."/>
            <person name="Rosling A."/>
        </authorList>
    </citation>
    <scope>NUCLEOTIDE SEQUENCE</scope>
    <source>
        <strain evidence="9">AZ414A</strain>
    </source>
</reference>
<sequence length="423" mass="48193">MINFYTSIRVGVGVIRGSFRSLDNKIISKFNNFQRIQGYHKYHKTLFSPQTFKIKIFKISNTSKIFTTINTISRHNLRNFHSTRPTYAPLPAFLILFKSANAALLIRTFSNLLLSFLPLALIKNPKTGQPRRLLLFLTTVIPLTGFGILLLLGLEQAPHTNRWRFRFMSLEEEKEICNAAYLAEREKYQDKILSNDRIETILNNKIVESLEDSDDDETNKPDNFEIFVVEDDSVLNAVSFGVSKKIIVFTGWLKVIDYNEEYLSVTLAHEIGHVLQRHASEALGFNQVMYIITVLSSLGPLINDYLNKATQDLIGSYSSGRYNQKVEKEADIIGLKLMALSENINKFFASHPIEAVRAKYLDALLPEAEKIYENVIANGGKANSINLNDYIDNDPIETVINVEELLISKIWNGIIYFLGLKNN</sequence>
<comment type="caution">
    <text evidence="9">The sequence shown here is derived from an EMBL/GenBank/DDBJ whole genome shotgun (WGS) entry which is preliminary data.</text>
</comment>
<dbReference type="GO" id="GO:0004222">
    <property type="term" value="F:metalloendopeptidase activity"/>
    <property type="evidence" value="ECO:0007669"/>
    <property type="project" value="InterPro"/>
</dbReference>
<comment type="similarity">
    <text evidence="6">Belongs to the peptidase M48 family.</text>
</comment>
<evidence type="ECO:0000256" key="3">
    <source>
        <dbReference type="ARBA" id="ARBA00022801"/>
    </source>
</evidence>
<dbReference type="GO" id="GO:0046872">
    <property type="term" value="F:metal ion binding"/>
    <property type="evidence" value="ECO:0007669"/>
    <property type="project" value="UniProtKB-KW"/>
</dbReference>
<dbReference type="GO" id="GO:0006515">
    <property type="term" value="P:protein quality control for misfolded or incompletely synthesized proteins"/>
    <property type="evidence" value="ECO:0007669"/>
    <property type="project" value="TreeGrafter"/>
</dbReference>
<gene>
    <name evidence="9" type="ORF">DEBURN_LOCUS9598</name>
</gene>
<feature type="domain" description="Peptidase M48" evidence="8">
    <location>
        <begin position="220"/>
        <end position="363"/>
    </location>
</feature>
<keyword evidence="1 6" id="KW-0645">Protease</keyword>
<feature type="transmembrane region" description="Helical" evidence="7">
    <location>
        <begin position="100"/>
        <end position="121"/>
    </location>
</feature>
<evidence type="ECO:0000313" key="10">
    <source>
        <dbReference type="Proteomes" id="UP000789706"/>
    </source>
</evidence>
<dbReference type="Pfam" id="PF01435">
    <property type="entry name" value="Peptidase_M48"/>
    <property type="match status" value="1"/>
</dbReference>